<dbReference type="AlphaFoldDB" id="A0A838XWP9"/>
<reference evidence="4 5" key="1">
    <citation type="submission" date="2020-07" db="EMBL/GenBank/DDBJ databases">
        <title>Draft genome sequence of violacein-producing bacteria and related species.</title>
        <authorList>
            <person name="Wilson H.S."/>
            <person name="De Leon M.E."/>
        </authorList>
    </citation>
    <scope>NUCLEOTIDE SEQUENCE [LARGE SCALE GENOMIC DNA]</scope>
    <source>
        <strain evidence="4 5">HSC-21Su07</strain>
    </source>
</reference>
<dbReference type="InterPro" id="IPR001509">
    <property type="entry name" value="Epimerase_deHydtase"/>
</dbReference>
<evidence type="ECO:0000313" key="4">
    <source>
        <dbReference type="EMBL" id="MBA4706816.1"/>
    </source>
</evidence>
<dbReference type="InterPro" id="IPR036291">
    <property type="entry name" value="NAD(P)-bd_dom_sf"/>
</dbReference>
<name>A0A838XWP9_9NEIS</name>
<evidence type="ECO:0000313" key="5">
    <source>
        <dbReference type="Proteomes" id="UP000545606"/>
    </source>
</evidence>
<accession>A0A838XWP9</accession>
<gene>
    <name evidence="4" type="ORF">H2Z84_00250</name>
</gene>
<organism evidence="4 5">
    <name type="scientific">Aquitalea aquatica</name>
    <dbReference type="NCBI Taxonomy" id="3044273"/>
    <lineage>
        <taxon>Bacteria</taxon>
        <taxon>Pseudomonadati</taxon>
        <taxon>Pseudomonadota</taxon>
        <taxon>Betaproteobacteria</taxon>
        <taxon>Neisseriales</taxon>
        <taxon>Chromobacteriaceae</taxon>
        <taxon>Aquitalea</taxon>
    </lineage>
</organism>
<comment type="caution">
    <text evidence="4">The sequence shown here is derived from an EMBL/GenBank/DDBJ whole genome shotgun (WGS) entry which is preliminary data.</text>
</comment>
<dbReference type="Gene3D" id="3.40.50.720">
    <property type="entry name" value="NAD(P)-binding Rossmann-like Domain"/>
    <property type="match status" value="1"/>
</dbReference>
<feature type="domain" description="NAD-dependent epimerase/dehydratase" evidence="3">
    <location>
        <begin position="8"/>
        <end position="223"/>
    </location>
</feature>
<dbReference type="SUPFAM" id="SSF51735">
    <property type="entry name" value="NAD(P)-binding Rossmann-fold domains"/>
    <property type="match status" value="1"/>
</dbReference>
<dbReference type="Pfam" id="PF01370">
    <property type="entry name" value="Epimerase"/>
    <property type="match status" value="1"/>
</dbReference>
<evidence type="ECO:0000256" key="2">
    <source>
        <dbReference type="ARBA" id="ARBA00007637"/>
    </source>
</evidence>
<evidence type="ECO:0000256" key="1">
    <source>
        <dbReference type="ARBA" id="ARBA00005125"/>
    </source>
</evidence>
<proteinExistence type="inferred from homology"/>
<sequence>MSKAVRRIAISGASGFIGQHVLAALQHGDDEIVALCRDPARLQQWQPRVEVLQLDHANPPADAYEQMGRPDVLLHLAWQGLPNYQSLHHFEQELPRQYAFLSQLIAQGLPALVVAGTCFEYGLQSGALSVAQWPQPATPYALAKHVLHQQLCFLAQQTGVALSWARLFYMHGSGQPPQTLWSQLEAAVARGETRFNMSGGEQLRDYLPVGEVARQLLMLTRTPGQPALCNICSGQPVSVRRLVEGWIAEQGWNIDLNLGHYPYPQHEPMAFWGVPARFGPENI</sequence>
<dbReference type="PANTHER" id="PTHR43000">
    <property type="entry name" value="DTDP-D-GLUCOSE 4,6-DEHYDRATASE-RELATED"/>
    <property type="match status" value="1"/>
</dbReference>
<protein>
    <submittedName>
        <fullName evidence="4">NAD-dependent epimerase/dehydratase family protein</fullName>
    </submittedName>
</protein>
<dbReference type="Gene3D" id="3.90.25.10">
    <property type="entry name" value="UDP-galactose 4-epimerase, domain 1"/>
    <property type="match status" value="1"/>
</dbReference>
<keyword evidence="5" id="KW-1185">Reference proteome</keyword>
<dbReference type="RefSeq" id="WP_181834190.1">
    <property type="nucleotide sequence ID" value="NZ_JACERN010000001.1"/>
</dbReference>
<dbReference type="Proteomes" id="UP000545606">
    <property type="component" value="Unassembled WGS sequence"/>
</dbReference>
<comment type="pathway">
    <text evidence="1">Bacterial outer membrane biogenesis; LPS O-antigen biosynthesis.</text>
</comment>
<dbReference type="EMBL" id="JACERN010000001">
    <property type="protein sequence ID" value="MBA4706816.1"/>
    <property type="molecule type" value="Genomic_DNA"/>
</dbReference>
<evidence type="ECO:0000259" key="3">
    <source>
        <dbReference type="Pfam" id="PF01370"/>
    </source>
</evidence>
<comment type="similarity">
    <text evidence="2">Belongs to the NAD(P)-dependent epimerase/dehydratase family.</text>
</comment>